<dbReference type="EMBL" id="BMAV01017071">
    <property type="protein sequence ID" value="GFY68447.1"/>
    <property type="molecule type" value="Genomic_DNA"/>
</dbReference>
<feature type="non-terminal residue" evidence="2">
    <location>
        <position position="1"/>
    </location>
</feature>
<sequence>PEETHKEFFAENRNDDDKDQKDHQNTEEYSVGEDEEKDDRDLMM</sequence>
<proteinExistence type="predicted"/>
<organism evidence="2 3">
    <name type="scientific">Trichonephila inaurata madagascariensis</name>
    <dbReference type="NCBI Taxonomy" id="2747483"/>
    <lineage>
        <taxon>Eukaryota</taxon>
        <taxon>Metazoa</taxon>
        <taxon>Ecdysozoa</taxon>
        <taxon>Arthropoda</taxon>
        <taxon>Chelicerata</taxon>
        <taxon>Arachnida</taxon>
        <taxon>Araneae</taxon>
        <taxon>Araneomorphae</taxon>
        <taxon>Entelegynae</taxon>
        <taxon>Araneoidea</taxon>
        <taxon>Nephilidae</taxon>
        <taxon>Trichonephila</taxon>
        <taxon>Trichonephila inaurata</taxon>
    </lineage>
</organism>
<evidence type="ECO:0000256" key="1">
    <source>
        <dbReference type="SAM" id="MobiDB-lite"/>
    </source>
</evidence>
<comment type="caution">
    <text evidence="2">The sequence shown here is derived from an EMBL/GenBank/DDBJ whole genome shotgun (WGS) entry which is preliminary data.</text>
</comment>
<gene>
    <name evidence="2" type="ORF">TNIN_138861</name>
</gene>
<feature type="compositionally biased region" description="Basic and acidic residues" evidence="1">
    <location>
        <begin position="1"/>
        <end position="26"/>
    </location>
</feature>
<name>A0A8X6YCZ7_9ARAC</name>
<dbReference type="AlphaFoldDB" id="A0A8X6YCZ7"/>
<reference evidence="2" key="1">
    <citation type="submission" date="2020-08" db="EMBL/GenBank/DDBJ databases">
        <title>Multicomponent nature underlies the extraordinary mechanical properties of spider dragline silk.</title>
        <authorList>
            <person name="Kono N."/>
            <person name="Nakamura H."/>
            <person name="Mori M."/>
            <person name="Yoshida Y."/>
            <person name="Ohtoshi R."/>
            <person name="Malay A.D."/>
            <person name="Moran D.A.P."/>
            <person name="Tomita M."/>
            <person name="Numata K."/>
            <person name="Arakawa K."/>
        </authorList>
    </citation>
    <scope>NUCLEOTIDE SEQUENCE</scope>
</reference>
<dbReference type="Proteomes" id="UP000886998">
    <property type="component" value="Unassembled WGS sequence"/>
</dbReference>
<protein>
    <submittedName>
        <fullName evidence="2">Uncharacterized protein</fullName>
    </submittedName>
</protein>
<keyword evidence="3" id="KW-1185">Reference proteome</keyword>
<evidence type="ECO:0000313" key="3">
    <source>
        <dbReference type="Proteomes" id="UP000886998"/>
    </source>
</evidence>
<accession>A0A8X6YCZ7</accession>
<evidence type="ECO:0000313" key="2">
    <source>
        <dbReference type="EMBL" id="GFY68447.1"/>
    </source>
</evidence>
<feature type="region of interest" description="Disordered" evidence="1">
    <location>
        <begin position="1"/>
        <end position="44"/>
    </location>
</feature>